<dbReference type="GO" id="GO:0016853">
    <property type="term" value="F:isomerase activity"/>
    <property type="evidence" value="ECO:0007669"/>
    <property type="project" value="UniProtKB-KW"/>
</dbReference>
<organism evidence="3 4">
    <name type="scientific">Sphingomonas gilva</name>
    <dbReference type="NCBI Taxonomy" id="2305907"/>
    <lineage>
        <taxon>Bacteria</taxon>
        <taxon>Pseudomonadati</taxon>
        <taxon>Pseudomonadota</taxon>
        <taxon>Alphaproteobacteria</taxon>
        <taxon>Sphingomonadales</taxon>
        <taxon>Sphingomonadaceae</taxon>
        <taxon>Sphingomonas</taxon>
    </lineage>
</organism>
<keyword evidence="2" id="KW-0456">Lyase</keyword>
<evidence type="ECO:0000256" key="1">
    <source>
        <dbReference type="ARBA" id="ARBA00023098"/>
    </source>
</evidence>
<evidence type="ECO:0000313" key="4">
    <source>
        <dbReference type="Proteomes" id="UP000266693"/>
    </source>
</evidence>
<dbReference type="InterPro" id="IPR029045">
    <property type="entry name" value="ClpP/crotonase-like_dom_sf"/>
</dbReference>
<dbReference type="PANTHER" id="PTHR11941:SF169">
    <property type="entry name" value="(7AS)-7A-METHYL-1,5-DIOXO-2,3,5,6,7,7A-HEXAHYDRO-1H-INDENE-CARBOXYL-COA HYDROLASE"/>
    <property type="match status" value="1"/>
</dbReference>
<keyword evidence="1" id="KW-0443">Lipid metabolism</keyword>
<dbReference type="AlphaFoldDB" id="A0A396RZT9"/>
<dbReference type="CDD" id="cd06558">
    <property type="entry name" value="crotonase-like"/>
    <property type="match status" value="1"/>
</dbReference>
<dbReference type="Gene3D" id="3.90.226.10">
    <property type="entry name" value="2-enoyl-CoA Hydratase, Chain A, domain 1"/>
    <property type="match status" value="1"/>
</dbReference>
<evidence type="ECO:0000313" key="3">
    <source>
        <dbReference type="EMBL" id="RHW19261.1"/>
    </source>
</evidence>
<dbReference type="Proteomes" id="UP000266693">
    <property type="component" value="Unassembled WGS sequence"/>
</dbReference>
<dbReference type="GO" id="GO:0006635">
    <property type="term" value="P:fatty acid beta-oxidation"/>
    <property type="evidence" value="ECO:0007669"/>
    <property type="project" value="TreeGrafter"/>
</dbReference>
<dbReference type="SUPFAM" id="SSF52096">
    <property type="entry name" value="ClpP/crotonase"/>
    <property type="match status" value="1"/>
</dbReference>
<accession>A0A396RZT9</accession>
<dbReference type="RefSeq" id="WP_118862766.1">
    <property type="nucleotide sequence ID" value="NZ_QWLV01000001.1"/>
</dbReference>
<proteinExistence type="predicted"/>
<keyword evidence="4" id="KW-1185">Reference proteome</keyword>
<sequence length="262" mass="27269">MADSDVLIVERRGTVALLRMNRPDARNAVNEALRHALIAAIENAAADETVRALVLTGEGSAFSAGGDIAAMKARLERDPGAVAAQGWLHQRRNTHRLVTLLASIEKPVIAAVNGAAAGLGADLAIACDLVIASDRAKFAYSYILRGLIPDGGGMFLLPRRIGLARAKNLIFTGRTVLVHEALAIGLADEIAAPDVLVDTAVERAAAYGAGSPVALGLAKSILNHSHETSLDDVLSAGAAAQGICYASSEHRQSVTDFLAGKR</sequence>
<dbReference type="InterPro" id="IPR001753">
    <property type="entry name" value="Enoyl-CoA_hydra/iso"/>
</dbReference>
<evidence type="ECO:0000256" key="2">
    <source>
        <dbReference type="ARBA" id="ARBA00023239"/>
    </source>
</evidence>
<keyword evidence="3" id="KW-0413">Isomerase</keyword>
<dbReference type="GO" id="GO:0016829">
    <property type="term" value="F:lyase activity"/>
    <property type="evidence" value="ECO:0007669"/>
    <property type="project" value="UniProtKB-KW"/>
</dbReference>
<dbReference type="EMBL" id="QWLV01000001">
    <property type="protein sequence ID" value="RHW19261.1"/>
    <property type="molecule type" value="Genomic_DNA"/>
</dbReference>
<dbReference type="OrthoDB" id="5730382at2"/>
<comment type="caution">
    <text evidence="3">The sequence shown here is derived from an EMBL/GenBank/DDBJ whole genome shotgun (WGS) entry which is preliminary data.</text>
</comment>
<protein>
    <submittedName>
        <fullName evidence="3">Enoyl-CoA hydratase/isomerase family protein</fullName>
    </submittedName>
</protein>
<reference evidence="3 4" key="1">
    <citation type="submission" date="2018-08" db="EMBL/GenBank/DDBJ databases">
        <title>The multiple taxonomic identification of Sphingomonas gilva.</title>
        <authorList>
            <person name="Zhu D."/>
            <person name="Zheng S."/>
        </authorList>
    </citation>
    <scope>NUCLEOTIDE SEQUENCE [LARGE SCALE GENOMIC DNA]</scope>
    <source>
        <strain evidence="3 4">ZDH117</strain>
    </source>
</reference>
<dbReference type="Pfam" id="PF00378">
    <property type="entry name" value="ECH_1"/>
    <property type="match status" value="1"/>
</dbReference>
<dbReference type="PANTHER" id="PTHR11941">
    <property type="entry name" value="ENOYL-COA HYDRATASE-RELATED"/>
    <property type="match status" value="1"/>
</dbReference>
<gene>
    <name evidence="3" type="ORF">D1610_03905</name>
</gene>
<name>A0A396RZT9_9SPHN</name>